<evidence type="ECO:0000259" key="1">
    <source>
        <dbReference type="Pfam" id="PF26003"/>
    </source>
</evidence>
<name>A0A6C7E3D2_ILUCY</name>
<dbReference type="AlphaFoldDB" id="A0A6C7E3D2"/>
<evidence type="ECO:0000313" key="3">
    <source>
        <dbReference type="Proteomes" id="UP000011863"/>
    </source>
</evidence>
<feature type="domain" description="Phage L5-like integrase N-terminal" evidence="1">
    <location>
        <begin position="22"/>
        <end position="70"/>
    </location>
</feature>
<dbReference type="EMBL" id="AP012057">
    <property type="protein sequence ID" value="BAN01231.1"/>
    <property type="molecule type" value="Genomic_DNA"/>
</dbReference>
<reference evidence="2 3" key="1">
    <citation type="journal article" date="2013" name="Int. J. Syst. Evol. Microbiol.">
        <title>Ilumatobacter nonamiense sp. nov. and Ilumatobacter coccineum sp. nov., isolated from seashore sand.</title>
        <authorList>
            <person name="Matsumoto A."/>
            <person name="Kasai H."/>
            <person name="Matsuo Y."/>
            <person name="Shizuri Y."/>
            <person name="Ichikawa N."/>
            <person name="Fujita N."/>
            <person name="Omura S."/>
            <person name="Takahashi Y."/>
        </authorList>
    </citation>
    <scope>NUCLEOTIDE SEQUENCE [LARGE SCALE GENOMIC DNA]</scope>
    <source>
        <strain evidence="3">NBRC 103263 / KCTC 29153 / YM16-304</strain>
    </source>
</reference>
<proteinExistence type="predicted"/>
<dbReference type="KEGG" id="aym:YM304_09170"/>
<accession>A0A6C7E3D2</accession>
<evidence type="ECO:0000313" key="2">
    <source>
        <dbReference type="EMBL" id="BAN01231.1"/>
    </source>
</evidence>
<dbReference type="InterPro" id="IPR058717">
    <property type="entry name" value="Phage_L5_Integrase_N"/>
</dbReference>
<dbReference type="Pfam" id="PF26003">
    <property type="entry name" value="Integrase_N_phage"/>
    <property type="match status" value="1"/>
</dbReference>
<sequence length="175" mass="19474">MPRRAYQQTPSTRSLAMVRARSFGSIRKLPSGKYQARYWHLGKQIAADHTFAAKTDARRWLSTVEADIVRGDWVDPDAGKITFGEYANWWIEQSATTAGFREPVEGGVGAWGTAPFGAGTRVARQRIAPVVDRLDACGLEVRCVDQTSEGEPRHLPLRGAPCHPLRSLMVRTVRQ</sequence>
<gene>
    <name evidence="2" type="ORF">YM304_09170</name>
</gene>
<protein>
    <recommendedName>
        <fullName evidence="1">Phage L5-like integrase N-terminal domain-containing protein</fullName>
    </recommendedName>
</protein>
<dbReference type="Proteomes" id="UP000011863">
    <property type="component" value="Chromosome"/>
</dbReference>
<organism evidence="2 3">
    <name type="scientific">Ilumatobacter coccineus (strain NBRC 103263 / KCTC 29153 / YM16-304)</name>
    <dbReference type="NCBI Taxonomy" id="1313172"/>
    <lineage>
        <taxon>Bacteria</taxon>
        <taxon>Bacillati</taxon>
        <taxon>Actinomycetota</taxon>
        <taxon>Acidimicrobiia</taxon>
        <taxon>Acidimicrobiales</taxon>
        <taxon>Ilumatobacteraceae</taxon>
        <taxon>Ilumatobacter</taxon>
    </lineage>
</organism>
<keyword evidence="3" id="KW-1185">Reference proteome</keyword>